<gene>
    <name evidence="2" type="primary">Aste57867_10287</name>
    <name evidence="1" type="ORF">As57867_010247</name>
    <name evidence="2" type="ORF">ASTE57867_10287</name>
</gene>
<dbReference type="AlphaFoldDB" id="A0A485KQH4"/>
<reference evidence="1" key="2">
    <citation type="submission" date="2019-06" db="EMBL/GenBank/DDBJ databases">
        <title>Genomics analysis of Aphanomyces spp. identifies a new class of oomycete effector associated with host adaptation.</title>
        <authorList>
            <person name="Gaulin E."/>
        </authorList>
    </citation>
    <scope>NUCLEOTIDE SEQUENCE</scope>
    <source>
        <strain evidence="1">CBS 578.67</strain>
    </source>
</reference>
<evidence type="ECO:0000313" key="3">
    <source>
        <dbReference type="Proteomes" id="UP000332933"/>
    </source>
</evidence>
<evidence type="ECO:0000313" key="2">
    <source>
        <dbReference type="EMBL" id="VFT87161.1"/>
    </source>
</evidence>
<organism evidence="2 3">
    <name type="scientific">Aphanomyces stellatus</name>
    <dbReference type="NCBI Taxonomy" id="120398"/>
    <lineage>
        <taxon>Eukaryota</taxon>
        <taxon>Sar</taxon>
        <taxon>Stramenopiles</taxon>
        <taxon>Oomycota</taxon>
        <taxon>Saprolegniomycetes</taxon>
        <taxon>Saprolegniales</taxon>
        <taxon>Verrucalvaceae</taxon>
        <taxon>Aphanomyces</taxon>
    </lineage>
</organism>
<proteinExistence type="predicted"/>
<dbReference type="EMBL" id="VJMH01005196">
    <property type="protein sequence ID" value="KAF0699131.1"/>
    <property type="molecule type" value="Genomic_DNA"/>
</dbReference>
<sequence length="93" mass="10164">MAPSKPTYATAATAPYLELANVRFEGDGNFRVALTTPPNTIVCISIEEKRTKSQWTCAVTQLQDHTPAGADYVLPSTVVLRALGEYIFSWGPF</sequence>
<reference evidence="2 3" key="1">
    <citation type="submission" date="2019-03" db="EMBL/GenBank/DDBJ databases">
        <authorList>
            <person name="Gaulin E."/>
            <person name="Dumas B."/>
        </authorList>
    </citation>
    <scope>NUCLEOTIDE SEQUENCE [LARGE SCALE GENOMIC DNA]</scope>
    <source>
        <strain evidence="2">CBS 568.67</strain>
    </source>
</reference>
<accession>A0A485KQH4</accession>
<keyword evidence="3" id="KW-1185">Reference proteome</keyword>
<protein>
    <submittedName>
        <fullName evidence="2">Aste57867_10287 protein</fullName>
    </submittedName>
</protein>
<evidence type="ECO:0000313" key="1">
    <source>
        <dbReference type="EMBL" id="KAF0699131.1"/>
    </source>
</evidence>
<name>A0A485KQH4_9STRA</name>
<dbReference type="EMBL" id="CAADRA010005217">
    <property type="protein sequence ID" value="VFT87161.1"/>
    <property type="molecule type" value="Genomic_DNA"/>
</dbReference>
<dbReference type="Proteomes" id="UP000332933">
    <property type="component" value="Unassembled WGS sequence"/>
</dbReference>